<evidence type="ECO:0000313" key="5">
    <source>
        <dbReference type="Proteomes" id="UP001597156"/>
    </source>
</evidence>
<feature type="domain" description="CAAX prenyl protease 2/Lysostaphin resistance protein A-like" evidence="3">
    <location>
        <begin position="16"/>
        <end position="97"/>
    </location>
</feature>
<proteinExistence type="inferred from homology"/>
<evidence type="ECO:0000256" key="2">
    <source>
        <dbReference type="SAM" id="Phobius"/>
    </source>
</evidence>
<protein>
    <submittedName>
        <fullName evidence="4">Type II CAAX prenyl endopeptidase Rce1 family protein</fullName>
    </submittedName>
</protein>
<dbReference type="EMBL" id="JBHTLH010000019">
    <property type="protein sequence ID" value="MFD1125355.1"/>
    <property type="molecule type" value="Genomic_DNA"/>
</dbReference>
<evidence type="ECO:0000259" key="3">
    <source>
        <dbReference type="Pfam" id="PF02517"/>
    </source>
</evidence>
<feature type="transmembrane region" description="Helical" evidence="2">
    <location>
        <begin position="41"/>
        <end position="62"/>
    </location>
</feature>
<keyword evidence="2" id="KW-1133">Transmembrane helix</keyword>
<sequence>MQKYVLNILREKNSIFSFPLLEELHFRWLIYYTGLEIHQNFMTFIVISSLAFSFSHLPYLGFKRGTIKVFQGILMSILFLKYGVILTILCHMAFNIFVYFYVQNRKENYYEN</sequence>
<organism evidence="4 5">
    <name type="scientific">Lentilactobacillus raoultii</name>
    <dbReference type="NCBI Taxonomy" id="1987503"/>
    <lineage>
        <taxon>Bacteria</taxon>
        <taxon>Bacillati</taxon>
        <taxon>Bacillota</taxon>
        <taxon>Bacilli</taxon>
        <taxon>Lactobacillales</taxon>
        <taxon>Lactobacillaceae</taxon>
        <taxon>Lentilactobacillus</taxon>
    </lineage>
</organism>
<reference evidence="5" key="1">
    <citation type="journal article" date="2019" name="Int. J. Syst. Evol. Microbiol.">
        <title>The Global Catalogue of Microorganisms (GCM) 10K type strain sequencing project: providing services to taxonomists for standard genome sequencing and annotation.</title>
        <authorList>
            <consortium name="The Broad Institute Genomics Platform"/>
            <consortium name="The Broad Institute Genome Sequencing Center for Infectious Disease"/>
            <person name="Wu L."/>
            <person name="Ma J."/>
        </authorList>
    </citation>
    <scope>NUCLEOTIDE SEQUENCE [LARGE SCALE GENOMIC DNA]</scope>
    <source>
        <strain evidence="5">CCUG 71848</strain>
    </source>
</reference>
<comment type="caution">
    <text evidence="4">The sequence shown here is derived from an EMBL/GenBank/DDBJ whole genome shotgun (WGS) entry which is preliminary data.</text>
</comment>
<dbReference type="Proteomes" id="UP001597156">
    <property type="component" value="Unassembled WGS sequence"/>
</dbReference>
<dbReference type="Pfam" id="PF02517">
    <property type="entry name" value="Rce1-like"/>
    <property type="match status" value="1"/>
</dbReference>
<evidence type="ECO:0000313" key="4">
    <source>
        <dbReference type="EMBL" id="MFD1125355.1"/>
    </source>
</evidence>
<comment type="similarity">
    <text evidence="1">Belongs to the UPF0177 family.</text>
</comment>
<name>A0ABW3PT54_9LACO</name>
<keyword evidence="2" id="KW-0472">Membrane</keyword>
<evidence type="ECO:0000256" key="1">
    <source>
        <dbReference type="ARBA" id="ARBA00009067"/>
    </source>
</evidence>
<dbReference type="InterPro" id="IPR003675">
    <property type="entry name" value="Rce1/LyrA-like_dom"/>
</dbReference>
<keyword evidence="5" id="KW-1185">Reference proteome</keyword>
<keyword evidence="2" id="KW-0812">Transmembrane</keyword>
<dbReference type="RefSeq" id="WP_121978263.1">
    <property type="nucleotide sequence ID" value="NZ_JBHTLH010000019.1"/>
</dbReference>
<accession>A0ABW3PT54</accession>
<gene>
    <name evidence="4" type="ORF">ACFQ22_08300</name>
</gene>
<feature type="transmembrane region" description="Helical" evidence="2">
    <location>
        <begin position="82"/>
        <end position="102"/>
    </location>
</feature>